<accession>A0A379DDB9</accession>
<dbReference type="EMBL" id="UGTH01000001">
    <property type="protein sequence ID" value="SUB75555.1"/>
    <property type="molecule type" value="Genomic_DNA"/>
</dbReference>
<dbReference type="InterPro" id="IPR014731">
    <property type="entry name" value="ETF_asu_C"/>
</dbReference>
<dbReference type="PANTHER" id="PTHR43153:SF1">
    <property type="entry name" value="ELECTRON TRANSFER FLAVOPROTEIN SUBUNIT ALPHA, MITOCHONDRIAL"/>
    <property type="match status" value="1"/>
</dbReference>
<dbReference type="Proteomes" id="UP000254777">
    <property type="component" value="Unassembled WGS sequence"/>
</dbReference>
<organism evidence="4 5">
    <name type="scientific">Peptoniphilus indolicus</name>
    <dbReference type="NCBI Taxonomy" id="33030"/>
    <lineage>
        <taxon>Bacteria</taxon>
        <taxon>Bacillati</taxon>
        <taxon>Bacillota</taxon>
        <taxon>Tissierellia</taxon>
        <taxon>Tissierellales</taxon>
        <taxon>Peptoniphilaceae</taxon>
        <taxon>Peptoniphilus</taxon>
    </lineage>
</organism>
<comment type="cofactor">
    <cofactor evidence="2">
        <name>FAD</name>
        <dbReference type="ChEBI" id="CHEBI:57692"/>
    </cofactor>
    <text evidence="2">Binds 1 FAD per dimer.</text>
</comment>
<dbReference type="RefSeq" id="WP_004819667.1">
    <property type="nucleotide sequence ID" value="NZ_UGTH01000001.1"/>
</dbReference>
<dbReference type="InterPro" id="IPR014729">
    <property type="entry name" value="Rossmann-like_a/b/a_fold"/>
</dbReference>
<comment type="similarity">
    <text evidence="1">Belongs to the ETF alpha-subunit/FixB family.</text>
</comment>
<dbReference type="Gene3D" id="3.40.50.620">
    <property type="entry name" value="HUPs"/>
    <property type="match status" value="1"/>
</dbReference>
<dbReference type="GO" id="GO:0033539">
    <property type="term" value="P:fatty acid beta-oxidation using acyl-CoA dehydrogenase"/>
    <property type="evidence" value="ECO:0007669"/>
    <property type="project" value="TreeGrafter"/>
</dbReference>
<dbReference type="InterPro" id="IPR014730">
    <property type="entry name" value="ETF_a/b_N"/>
</dbReference>
<dbReference type="PIRSF" id="PIRSF000089">
    <property type="entry name" value="Electra_flavoP_a"/>
    <property type="match status" value="1"/>
</dbReference>
<dbReference type="SUPFAM" id="SSF52467">
    <property type="entry name" value="DHS-like NAD/FAD-binding domain"/>
    <property type="match status" value="1"/>
</dbReference>
<feature type="binding site" evidence="2">
    <location>
        <begin position="264"/>
        <end position="271"/>
    </location>
    <ligand>
        <name>FAD</name>
        <dbReference type="ChEBI" id="CHEBI:57692"/>
    </ligand>
</feature>
<evidence type="ECO:0000259" key="3">
    <source>
        <dbReference type="SMART" id="SM00893"/>
    </source>
</evidence>
<keyword evidence="2" id="KW-0274">FAD</keyword>
<feature type="domain" description="Electron transfer flavoprotein alpha/beta-subunit N-terminal" evidence="3">
    <location>
        <begin position="5"/>
        <end position="190"/>
    </location>
</feature>
<dbReference type="InterPro" id="IPR001308">
    <property type="entry name" value="ETF_a/FixB"/>
</dbReference>
<dbReference type="SMART" id="SM00893">
    <property type="entry name" value="ETF"/>
    <property type="match status" value="1"/>
</dbReference>
<dbReference type="SUPFAM" id="SSF52402">
    <property type="entry name" value="Adenine nucleotide alpha hydrolases-like"/>
    <property type="match status" value="1"/>
</dbReference>
<feature type="binding site" evidence="2">
    <location>
        <position position="208"/>
    </location>
    <ligand>
        <name>FAD</name>
        <dbReference type="ChEBI" id="CHEBI:57692"/>
    </ligand>
</feature>
<reference evidence="4 5" key="1">
    <citation type="submission" date="2018-06" db="EMBL/GenBank/DDBJ databases">
        <authorList>
            <consortium name="Pathogen Informatics"/>
            <person name="Doyle S."/>
        </authorList>
    </citation>
    <scope>NUCLEOTIDE SEQUENCE [LARGE SCALE GENOMIC DNA]</scope>
    <source>
        <strain evidence="4 5">NCTC11088</strain>
    </source>
</reference>
<proteinExistence type="inferred from homology"/>
<feature type="binding site" evidence="2">
    <location>
        <begin position="233"/>
        <end position="234"/>
    </location>
    <ligand>
        <name>FAD</name>
        <dbReference type="ChEBI" id="CHEBI:57692"/>
    </ligand>
</feature>
<evidence type="ECO:0000313" key="4">
    <source>
        <dbReference type="EMBL" id="SUB75555.1"/>
    </source>
</evidence>
<dbReference type="AlphaFoldDB" id="A0A379DDB9"/>
<dbReference type="Gene3D" id="3.40.50.1220">
    <property type="entry name" value="TPP-binding domain"/>
    <property type="match status" value="1"/>
</dbReference>
<dbReference type="Pfam" id="PF01012">
    <property type="entry name" value="ETF"/>
    <property type="match status" value="1"/>
</dbReference>
<name>A0A379DDB9_9FIRM</name>
<sequence length="322" mass="34949">MTKDFLIYVETKENTPIKSSLEVLSKAHELSREVNSKVIAVVISENADTSMLASSGADLVINVKREEFNARDYASIISKIATEKDVKFVLMAGTLDGKDISAHTAFKLDSISVTDVQSIEVEEDDIKFIYPTYGSTVLTEAKIKHEKIKVANIRLGSFEKKENLNNLATEENIEVERAGLKTNIKSIFEESQGTIALEDAEIIVTCGRGASKGEGYELVNELANILKAPISGTRPVIDDGILPKTSQIGQSGKIVAPKLYIGCGVSGSVQHVSGIQSSNFIIAINKDEDAPIFNISDIGIVGDCEKILPLFNTEINKIVSNK</sequence>
<feature type="binding site" evidence="2">
    <location>
        <position position="285"/>
    </location>
    <ligand>
        <name>FAD</name>
        <dbReference type="ChEBI" id="CHEBI:57692"/>
    </ligand>
</feature>
<evidence type="ECO:0000256" key="2">
    <source>
        <dbReference type="PIRSR" id="PIRSR000089-1"/>
    </source>
</evidence>
<gene>
    <name evidence="4" type="primary">etfA_2</name>
    <name evidence="4" type="ORF">NCTC11088_01353</name>
</gene>
<feature type="binding site" evidence="2">
    <location>
        <begin position="247"/>
        <end position="251"/>
    </location>
    <ligand>
        <name>FAD</name>
        <dbReference type="ChEBI" id="CHEBI:57692"/>
    </ligand>
</feature>
<evidence type="ECO:0000256" key="1">
    <source>
        <dbReference type="ARBA" id="ARBA00005817"/>
    </source>
</evidence>
<evidence type="ECO:0000313" key="5">
    <source>
        <dbReference type="Proteomes" id="UP000254777"/>
    </source>
</evidence>
<dbReference type="GO" id="GO:0009055">
    <property type="term" value="F:electron transfer activity"/>
    <property type="evidence" value="ECO:0007669"/>
    <property type="project" value="InterPro"/>
</dbReference>
<dbReference type="Pfam" id="PF00766">
    <property type="entry name" value="ETF_alpha"/>
    <property type="match status" value="1"/>
</dbReference>
<protein>
    <submittedName>
        <fullName evidence="4">Electron transfer flavoprotein large subunit</fullName>
    </submittedName>
</protein>
<dbReference type="GO" id="GO:0050660">
    <property type="term" value="F:flavin adenine dinucleotide binding"/>
    <property type="evidence" value="ECO:0007669"/>
    <property type="project" value="InterPro"/>
</dbReference>
<dbReference type="InterPro" id="IPR029035">
    <property type="entry name" value="DHS-like_NAD/FAD-binding_dom"/>
</dbReference>
<dbReference type="PANTHER" id="PTHR43153">
    <property type="entry name" value="ELECTRON TRANSFER FLAVOPROTEIN ALPHA"/>
    <property type="match status" value="1"/>
</dbReference>
<keyword evidence="2" id="KW-0285">Flavoprotein</keyword>